<dbReference type="InterPro" id="IPR050638">
    <property type="entry name" value="AA-Vitamin_Transporters"/>
</dbReference>
<feature type="transmembrane region" description="Helical" evidence="6">
    <location>
        <begin position="221"/>
        <end position="243"/>
    </location>
</feature>
<keyword evidence="4 6" id="KW-1133">Transmembrane helix</keyword>
<feature type="transmembrane region" description="Helical" evidence="6">
    <location>
        <begin position="277"/>
        <end position="294"/>
    </location>
</feature>
<organism evidence="8 9">
    <name type="scientific">Caldimonas aquatica</name>
    <dbReference type="NCBI Taxonomy" id="376175"/>
    <lineage>
        <taxon>Bacteria</taxon>
        <taxon>Pseudomonadati</taxon>
        <taxon>Pseudomonadota</taxon>
        <taxon>Betaproteobacteria</taxon>
        <taxon>Burkholderiales</taxon>
        <taxon>Sphaerotilaceae</taxon>
        <taxon>Caldimonas</taxon>
    </lineage>
</organism>
<dbReference type="InterPro" id="IPR037185">
    <property type="entry name" value="EmrE-like"/>
</dbReference>
<protein>
    <submittedName>
        <fullName evidence="8">DMT family transporter</fullName>
    </submittedName>
</protein>
<feature type="transmembrane region" description="Helical" evidence="6">
    <location>
        <begin position="40"/>
        <end position="60"/>
    </location>
</feature>
<sequence>MTDRRAHLDSRAVVLLLACCLLWGLQQIVAKATLPSMPPMAQAAVRSLVAAAAVSAWSAWRGIPLFQRDGTGAAGLLAGLLFAGEFLCIYVGLGYTTASRLVVLLYLSPFVVAAGMPFISRAERLAPLQVGGLVLGFGAVVVAFSEGWGVAGQGQRWVGDLLAVLAAVLWGATTLAIRATRLASASAEKTLFYQLAVSAIALGVASPLAGEAWPARWGAALWGSLFFQSIVVAFASYLVWFWLVRHYPATRLASFTFLTPLFGLLFGWLLLGETVTPRLVAALAGVATGIWLVNRRTVPRRD</sequence>
<dbReference type="Pfam" id="PF00892">
    <property type="entry name" value="EamA"/>
    <property type="match status" value="2"/>
</dbReference>
<feature type="transmembrane region" description="Helical" evidence="6">
    <location>
        <begin position="101"/>
        <end position="119"/>
    </location>
</feature>
<dbReference type="RefSeq" id="WP_264892853.1">
    <property type="nucleotide sequence ID" value="NZ_CP110257.1"/>
</dbReference>
<evidence type="ECO:0000256" key="1">
    <source>
        <dbReference type="ARBA" id="ARBA00004141"/>
    </source>
</evidence>
<dbReference type="Proteomes" id="UP001163266">
    <property type="component" value="Chromosome"/>
</dbReference>
<evidence type="ECO:0000313" key="9">
    <source>
        <dbReference type="Proteomes" id="UP001163266"/>
    </source>
</evidence>
<evidence type="ECO:0000259" key="7">
    <source>
        <dbReference type="Pfam" id="PF00892"/>
    </source>
</evidence>
<feature type="transmembrane region" description="Helical" evidence="6">
    <location>
        <begin position="126"/>
        <end position="145"/>
    </location>
</feature>
<comment type="subcellular location">
    <subcellularLocation>
        <location evidence="1">Membrane</location>
        <topology evidence="1">Multi-pass membrane protein</topology>
    </subcellularLocation>
</comment>
<feature type="transmembrane region" description="Helical" evidence="6">
    <location>
        <begin position="191"/>
        <end position="209"/>
    </location>
</feature>
<feature type="domain" description="EamA" evidence="7">
    <location>
        <begin position="158"/>
        <end position="294"/>
    </location>
</feature>
<dbReference type="InterPro" id="IPR000620">
    <property type="entry name" value="EamA_dom"/>
</dbReference>
<reference evidence="8" key="1">
    <citation type="submission" date="2022-10" db="EMBL/GenBank/DDBJ databases">
        <title>Complete genome sequence of Schlegelella aquatica LMG 23380.</title>
        <authorList>
            <person name="Musilova J."/>
            <person name="Kourilova X."/>
            <person name="Bezdicek M."/>
            <person name="Hermankova K."/>
            <person name="Obruca S."/>
            <person name="Sedlar K."/>
        </authorList>
    </citation>
    <scope>NUCLEOTIDE SEQUENCE</scope>
    <source>
        <strain evidence="8">LMG 23380</strain>
    </source>
</reference>
<proteinExistence type="inferred from homology"/>
<gene>
    <name evidence="8" type="ORF">OMP39_00410</name>
</gene>
<comment type="similarity">
    <text evidence="2">Belongs to the EamA transporter family.</text>
</comment>
<feature type="domain" description="EamA" evidence="7">
    <location>
        <begin position="12"/>
        <end position="143"/>
    </location>
</feature>
<feature type="transmembrane region" description="Helical" evidence="6">
    <location>
        <begin position="252"/>
        <end position="271"/>
    </location>
</feature>
<dbReference type="PANTHER" id="PTHR32322:SF2">
    <property type="entry name" value="EAMA DOMAIN-CONTAINING PROTEIN"/>
    <property type="match status" value="1"/>
</dbReference>
<feature type="transmembrane region" description="Helical" evidence="6">
    <location>
        <begin position="72"/>
        <end position="95"/>
    </location>
</feature>
<accession>A0ABY6MSX7</accession>
<feature type="transmembrane region" description="Helical" evidence="6">
    <location>
        <begin position="157"/>
        <end position="179"/>
    </location>
</feature>
<evidence type="ECO:0000256" key="6">
    <source>
        <dbReference type="SAM" id="Phobius"/>
    </source>
</evidence>
<keyword evidence="3 6" id="KW-0812">Transmembrane</keyword>
<keyword evidence="5 6" id="KW-0472">Membrane</keyword>
<name>A0ABY6MSX7_9BURK</name>
<evidence type="ECO:0000256" key="5">
    <source>
        <dbReference type="ARBA" id="ARBA00023136"/>
    </source>
</evidence>
<dbReference type="PANTHER" id="PTHR32322">
    <property type="entry name" value="INNER MEMBRANE TRANSPORTER"/>
    <property type="match status" value="1"/>
</dbReference>
<dbReference type="SUPFAM" id="SSF103481">
    <property type="entry name" value="Multidrug resistance efflux transporter EmrE"/>
    <property type="match status" value="2"/>
</dbReference>
<keyword evidence="9" id="KW-1185">Reference proteome</keyword>
<evidence type="ECO:0000256" key="2">
    <source>
        <dbReference type="ARBA" id="ARBA00007362"/>
    </source>
</evidence>
<evidence type="ECO:0000313" key="8">
    <source>
        <dbReference type="EMBL" id="UZD55095.1"/>
    </source>
</evidence>
<evidence type="ECO:0000256" key="4">
    <source>
        <dbReference type="ARBA" id="ARBA00022989"/>
    </source>
</evidence>
<evidence type="ECO:0000256" key="3">
    <source>
        <dbReference type="ARBA" id="ARBA00022692"/>
    </source>
</evidence>
<dbReference type="EMBL" id="CP110257">
    <property type="protein sequence ID" value="UZD55095.1"/>
    <property type="molecule type" value="Genomic_DNA"/>
</dbReference>